<dbReference type="InterPro" id="IPR015424">
    <property type="entry name" value="PyrdxlP-dep_Trfase"/>
</dbReference>
<dbReference type="PANTHER" id="PTHR46577">
    <property type="entry name" value="HTH-TYPE TRANSCRIPTIONAL REGULATORY PROTEIN GABR"/>
    <property type="match status" value="1"/>
</dbReference>
<keyword evidence="9" id="KW-0808">Transferase</keyword>
<keyword evidence="5" id="KW-0805">Transcription regulation</keyword>
<dbReference type="SMART" id="SM00345">
    <property type="entry name" value="HTH_GNTR"/>
    <property type="match status" value="1"/>
</dbReference>
<dbReference type="InterPro" id="IPR036388">
    <property type="entry name" value="WH-like_DNA-bd_sf"/>
</dbReference>
<dbReference type="Gene3D" id="1.10.10.10">
    <property type="entry name" value="Winged helix-like DNA-binding domain superfamily/Winged helix DNA-binding domain"/>
    <property type="match status" value="1"/>
</dbReference>
<keyword evidence="6" id="KW-0238">DNA-binding</keyword>
<evidence type="ECO:0000256" key="6">
    <source>
        <dbReference type="ARBA" id="ARBA00023125"/>
    </source>
</evidence>
<dbReference type="Pfam" id="PF00392">
    <property type="entry name" value="GntR"/>
    <property type="match status" value="1"/>
</dbReference>
<keyword evidence="7" id="KW-0804">Transcription</keyword>
<evidence type="ECO:0000256" key="2">
    <source>
        <dbReference type="ARBA" id="ARBA00005384"/>
    </source>
</evidence>
<comment type="similarity">
    <text evidence="2">In the C-terminal section; belongs to the class-I pyridoxal-phosphate-dependent aminotransferase family.</text>
</comment>
<protein>
    <submittedName>
        <fullName evidence="9">PLP-dependent aminotransferase family protein</fullName>
    </submittedName>
</protein>
<dbReference type="GO" id="GO:0003677">
    <property type="term" value="F:DNA binding"/>
    <property type="evidence" value="ECO:0007669"/>
    <property type="project" value="UniProtKB-KW"/>
</dbReference>
<gene>
    <name evidence="9" type="ORF">EJP77_01360</name>
</gene>
<evidence type="ECO:0000313" key="10">
    <source>
        <dbReference type="Proteomes" id="UP000272464"/>
    </source>
</evidence>
<organism evidence="9 10">
    <name type="scientific">Paenibacillus zeisoli</name>
    <dbReference type="NCBI Taxonomy" id="2496267"/>
    <lineage>
        <taxon>Bacteria</taxon>
        <taxon>Bacillati</taxon>
        <taxon>Bacillota</taxon>
        <taxon>Bacilli</taxon>
        <taxon>Bacillales</taxon>
        <taxon>Paenibacillaceae</taxon>
        <taxon>Paenibacillus</taxon>
    </lineage>
</organism>
<dbReference type="PANTHER" id="PTHR46577:SF1">
    <property type="entry name" value="HTH-TYPE TRANSCRIPTIONAL REGULATORY PROTEIN GABR"/>
    <property type="match status" value="1"/>
</dbReference>
<dbReference type="EMBL" id="RZNX01000001">
    <property type="protein sequence ID" value="RUT35695.1"/>
    <property type="molecule type" value="Genomic_DNA"/>
</dbReference>
<keyword evidence="3 9" id="KW-0032">Aminotransferase</keyword>
<sequence>MYLCHKVTCIRIVSDRPQYFSEPQKAREAIMVQELLININKTMNIPLNRQIYDQIRKAILSGTLHKGDILPPSRQLAEQLEVSRSVIIQAYEQLQAEGYLIMRKGSGTFVADNAVLHITQSKHELNRMKVDSSLNLIDCSSKETTRNDQLSVLYDFRHGVPAWDVVPMDQWQKSLIRTCRKATPELLGYGPVEGSLALRKEIARLLRACRSIPVQPEQIVITTGATQALDILARLFIKPGDQVIVEDPAHSFLRDIFHFSGAKMVPVPVDKQGLQVDQINNLVMPQQQGTGPAKLVYVTPSHQFPTGVTLSLERRLELLEWAEREGAYIVEDDYDSEYRYVGKKVSALAGLDVSGRIVYVGSFSKILFPALRIGYAVLPHALLKPFLSIKQITDRMTPSIEQEALADFIRNGQYAKHVNHMGKMYAAKRSALILALEREFGEKVRYFGDQAGLHLLIEIDSSASEETIAARALHYGVRVYPAGGYFAGNKRDNPTFVLGYSNLSEEQIDMGIRCFAQAEIECASREVITV</sequence>
<evidence type="ECO:0000259" key="8">
    <source>
        <dbReference type="PROSITE" id="PS50949"/>
    </source>
</evidence>
<dbReference type="InterPro" id="IPR004839">
    <property type="entry name" value="Aminotransferase_I/II_large"/>
</dbReference>
<name>A0A433XNP8_9BACL</name>
<evidence type="ECO:0000256" key="5">
    <source>
        <dbReference type="ARBA" id="ARBA00023015"/>
    </source>
</evidence>
<dbReference type="CDD" id="cd07377">
    <property type="entry name" value="WHTH_GntR"/>
    <property type="match status" value="1"/>
</dbReference>
<evidence type="ECO:0000256" key="1">
    <source>
        <dbReference type="ARBA" id="ARBA00001933"/>
    </source>
</evidence>
<dbReference type="GO" id="GO:0008483">
    <property type="term" value="F:transaminase activity"/>
    <property type="evidence" value="ECO:0007669"/>
    <property type="project" value="UniProtKB-KW"/>
</dbReference>
<keyword evidence="10" id="KW-1185">Reference proteome</keyword>
<dbReference type="Proteomes" id="UP000272464">
    <property type="component" value="Unassembled WGS sequence"/>
</dbReference>
<dbReference type="Pfam" id="PF00155">
    <property type="entry name" value="Aminotran_1_2"/>
    <property type="match status" value="1"/>
</dbReference>
<feature type="domain" description="HTH gntR-type" evidence="8">
    <location>
        <begin position="45"/>
        <end position="113"/>
    </location>
</feature>
<evidence type="ECO:0000256" key="3">
    <source>
        <dbReference type="ARBA" id="ARBA00022576"/>
    </source>
</evidence>
<keyword evidence="4" id="KW-0663">Pyridoxal phosphate</keyword>
<evidence type="ECO:0000256" key="7">
    <source>
        <dbReference type="ARBA" id="ARBA00023163"/>
    </source>
</evidence>
<dbReference type="OrthoDB" id="9808770at2"/>
<dbReference type="SUPFAM" id="SSF46785">
    <property type="entry name" value="Winged helix' DNA-binding domain"/>
    <property type="match status" value="1"/>
</dbReference>
<dbReference type="CDD" id="cd00609">
    <property type="entry name" value="AAT_like"/>
    <property type="match status" value="1"/>
</dbReference>
<dbReference type="PROSITE" id="PS50949">
    <property type="entry name" value="HTH_GNTR"/>
    <property type="match status" value="1"/>
</dbReference>
<evidence type="ECO:0000256" key="4">
    <source>
        <dbReference type="ARBA" id="ARBA00022898"/>
    </source>
</evidence>
<dbReference type="SUPFAM" id="SSF53383">
    <property type="entry name" value="PLP-dependent transferases"/>
    <property type="match status" value="1"/>
</dbReference>
<dbReference type="InterPro" id="IPR000524">
    <property type="entry name" value="Tscrpt_reg_HTH_GntR"/>
</dbReference>
<dbReference type="GO" id="GO:0030170">
    <property type="term" value="F:pyridoxal phosphate binding"/>
    <property type="evidence" value="ECO:0007669"/>
    <property type="project" value="InterPro"/>
</dbReference>
<evidence type="ECO:0000313" key="9">
    <source>
        <dbReference type="EMBL" id="RUT35695.1"/>
    </source>
</evidence>
<proteinExistence type="inferred from homology"/>
<dbReference type="InterPro" id="IPR015421">
    <property type="entry name" value="PyrdxlP-dep_Trfase_major"/>
</dbReference>
<dbReference type="GO" id="GO:0003700">
    <property type="term" value="F:DNA-binding transcription factor activity"/>
    <property type="evidence" value="ECO:0007669"/>
    <property type="project" value="InterPro"/>
</dbReference>
<accession>A0A433XNP8</accession>
<dbReference type="InterPro" id="IPR036390">
    <property type="entry name" value="WH_DNA-bd_sf"/>
</dbReference>
<dbReference type="AlphaFoldDB" id="A0A433XNP8"/>
<comment type="caution">
    <text evidence="9">The sequence shown here is derived from an EMBL/GenBank/DDBJ whole genome shotgun (WGS) entry which is preliminary data.</text>
</comment>
<reference evidence="9 10" key="1">
    <citation type="submission" date="2018-12" db="EMBL/GenBank/DDBJ databases">
        <authorList>
            <person name="Sun L."/>
            <person name="Chen Z."/>
        </authorList>
    </citation>
    <scope>NUCLEOTIDE SEQUENCE [LARGE SCALE GENOMIC DNA]</scope>
    <source>
        <strain evidence="9 10">3-5-3</strain>
    </source>
</reference>
<dbReference type="InterPro" id="IPR051446">
    <property type="entry name" value="HTH_trans_reg/aminotransferase"/>
</dbReference>
<dbReference type="Gene3D" id="3.40.640.10">
    <property type="entry name" value="Type I PLP-dependent aspartate aminotransferase-like (Major domain)"/>
    <property type="match status" value="1"/>
</dbReference>
<comment type="cofactor">
    <cofactor evidence="1">
        <name>pyridoxal 5'-phosphate</name>
        <dbReference type="ChEBI" id="CHEBI:597326"/>
    </cofactor>
</comment>
<dbReference type="PRINTS" id="PR00035">
    <property type="entry name" value="HTHGNTR"/>
</dbReference>